<dbReference type="AlphaFoldDB" id="V5RJB4"/>
<keyword evidence="1" id="KW-0812">Transmembrane</keyword>
<gene>
    <name evidence="2" type="ORF">SAPIS_v1c09520</name>
</gene>
<dbReference type="OrthoDB" id="388324at2"/>
<dbReference type="KEGG" id="sapi:SAPIS_v1c09520"/>
<accession>V5RJB4</accession>
<name>V5RJB4_SPIAP</name>
<evidence type="ECO:0000313" key="3">
    <source>
        <dbReference type="Proteomes" id="UP000018550"/>
    </source>
</evidence>
<dbReference type="RefSeq" id="WP_023790237.1">
    <property type="nucleotide sequence ID" value="NC_022998.1"/>
</dbReference>
<evidence type="ECO:0000256" key="1">
    <source>
        <dbReference type="SAM" id="Phobius"/>
    </source>
</evidence>
<keyword evidence="3" id="KW-1185">Reference proteome</keyword>
<evidence type="ECO:0000313" key="2">
    <source>
        <dbReference type="EMBL" id="AHB36797.1"/>
    </source>
</evidence>
<dbReference type="HOGENOM" id="CLU_739452_0_0_14"/>
<reference evidence="2 3" key="1">
    <citation type="journal article" date="2014" name="Genome Announc.">
        <title>Complete Genome Sequence of Spiroplasma apis B31T (ATCC 33834), a Bacterium Associated with May Disease of Honeybees (Apis mellifera).</title>
        <authorList>
            <person name="Ku C."/>
            <person name="Lo W.S."/>
            <person name="Chen L.L."/>
            <person name="Kuo C.H."/>
        </authorList>
    </citation>
    <scope>NUCLEOTIDE SEQUENCE [LARGE SCALE GENOMIC DNA]</scope>
    <source>
        <strain evidence="2">B31</strain>
    </source>
</reference>
<proteinExistence type="predicted"/>
<dbReference type="Proteomes" id="UP000018550">
    <property type="component" value="Chromosome"/>
</dbReference>
<protein>
    <submittedName>
        <fullName evidence="2">Uncharacterized protein</fullName>
    </submittedName>
</protein>
<dbReference type="EMBL" id="CP006682">
    <property type="protein sequence ID" value="AHB36797.1"/>
    <property type="molecule type" value="Genomic_DNA"/>
</dbReference>
<sequence>MVWGESNSINFLNWADYCRNNVMKSKNIASSGGENFKTRSNSAEYLAAKEQILGIIRNNRTISVQNLYNAMPTKLVANPTTKYIILQLYFEDNLQIQGQTKSNSDHETDYVLTFVKNALPKQNTIQPRNAPQKKQSNIEDLLDNNWMANGRKLEFDKKETLDKSKLNISLKNDSVKPTNVPPVKPTIDIRDYMKKEEKIAPIVNTDKPERNLEIENKNLKYINISIPKEEKIIESKESTATIDLTYKPEPIISVQDVEEKAFYGLSAYELYYLENFMRDAARFYKEQKARIKIMVEVLRAKADVIYLKNKSYPNGFWTFLLYCSFIIIIPIFIYLGINSNKVRKKAMKDYNRNLKKAGFEQIKKELKEKHPKIVFFS</sequence>
<keyword evidence="1" id="KW-1133">Transmembrane helix</keyword>
<dbReference type="PATRIC" id="fig|1276258.3.peg.975"/>
<dbReference type="STRING" id="1276258.SAPIS_v1c09520"/>
<organism evidence="2 3">
    <name type="scientific">Spiroplasma apis B31</name>
    <dbReference type="NCBI Taxonomy" id="1276258"/>
    <lineage>
        <taxon>Bacteria</taxon>
        <taxon>Bacillati</taxon>
        <taxon>Mycoplasmatota</taxon>
        <taxon>Mollicutes</taxon>
        <taxon>Entomoplasmatales</taxon>
        <taxon>Spiroplasmataceae</taxon>
        <taxon>Spiroplasma</taxon>
    </lineage>
</organism>
<feature type="transmembrane region" description="Helical" evidence="1">
    <location>
        <begin position="316"/>
        <end position="337"/>
    </location>
</feature>
<keyword evidence="1" id="KW-0472">Membrane</keyword>